<dbReference type="PANTHER" id="PTHR32071:SF113">
    <property type="entry name" value="ALGINATE BIOSYNTHESIS TRANSCRIPTIONAL REGULATORY PROTEIN ALGB"/>
    <property type="match status" value="1"/>
</dbReference>
<dbReference type="CDD" id="cd00009">
    <property type="entry name" value="AAA"/>
    <property type="match status" value="1"/>
</dbReference>
<name>A0A494VME7_9SPHI</name>
<dbReference type="Pfam" id="PF02954">
    <property type="entry name" value="HTH_8"/>
    <property type="match status" value="1"/>
</dbReference>
<dbReference type="KEGG" id="muh:HYN43_005720"/>
<evidence type="ECO:0000313" key="9">
    <source>
        <dbReference type="Proteomes" id="UP000270046"/>
    </source>
</evidence>
<dbReference type="Pfam" id="PF00158">
    <property type="entry name" value="Sigma54_activat"/>
    <property type="match status" value="1"/>
</dbReference>
<dbReference type="InterPro" id="IPR025943">
    <property type="entry name" value="Sigma_54_int_dom_ATP-bd_2"/>
</dbReference>
<dbReference type="SMART" id="SM00382">
    <property type="entry name" value="AAA"/>
    <property type="match status" value="1"/>
</dbReference>
<keyword evidence="5" id="KW-0597">Phosphoprotein</keyword>
<dbReference type="InterPro" id="IPR003593">
    <property type="entry name" value="AAA+_ATPase"/>
</dbReference>
<evidence type="ECO:0000256" key="2">
    <source>
        <dbReference type="ARBA" id="ARBA00022840"/>
    </source>
</evidence>
<evidence type="ECO:0000256" key="1">
    <source>
        <dbReference type="ARBA" id="ARBA00022741"/>
    </source>
</evidence>
<dbReference type="Proteomes" id="UP000270046">
    <property type="component" value="Chromosome"/>
</dbReference>
<dbReference type="Gene3D" id="1.10.8.60">
    <property type="match status" value="1"/>
</dbReference>
<dbReference type="Pfam" id="PF00072">
    <property type="entry name" value="Response_reg"/>
    <property type="match status" value="1"/>
</dbReference>
<dbReference type="SMART" id="SM00448">
    <property type="entry name" value="REC"/>
    <property type="match status" value="1"/>
</dbReference>
<dbReference type="InterPro" id="IPR002078">
    <property type="entry name" value="Sigma_54_int"/>
</dbReference>
<dbReference type="GO" id="GO:0043565">
    <property type="term" value="F:sequence-specific DNA binding"/>
    <property type="evidence" value="ECO:0007669"/>
    <property type="project" value="InterPro"/>
</dbReference>
<dbReference type="OrthoDB" id="9767722at2"/>
<protein>
    <submittedName>
        <fullName evidence="8">Response regulator</fullName>
    </submittedName>
</protein>
<keyword evidence="3" id="KW-0805">Transcription regulation</keyword>
<keyword evidence="9" id="KW-1185">Reference proteome</keyword>
<dbReference type="SUPFAM" id="SSF46689">
    <property type="entry name" value="Homeodomain-like"/>
    <property type="match status" value="1"/>
</dbReference>
<dbReference type="PROSITE" id="PS50045">
    <property type="entry name" value="SIGMA54_INTERACT_4"/>
    <property type="match status" value="1"/>
</dbReference>
<accession>A0A494VME7</accession>
<keyword evidence="1" id="KW-0547">Nucleotide-binding</keyword>
<evidence type="ECO:0000313" key="8">
    <source>
        <dbReference type="EMBL" id="AYL94831.1"/>
    </source>
</evidence>
<dbReference type="Gene3D" id="1.10.10.60">
    <property type="entry name" value="Homeodomain-like"/>
    <property type="match status" value="1"/>
</dbReference>
<dbReference type="Gene3D" id="3.40.50.2300">
    <property type="match status" value="1"/>
</dbReference>
<dbReference type="EMBL" id="CP032869">
    <property type="protein sequence ID" value="AYL94831.1"/>
    <property type="molecule type" value="Genomic_DNA"/>
</dbReference>
<dbReference type="PROSITE" id="PS00676">
    <property type="entry name" value="SIGMA54_INTERACT_2"/>
    <property type="match status" value="1"/>
</dbReference>
<organism evidence="8 9">
    <name type="scientific">Mucilaginibacter celer</name>
    <dbReference type="NCBI Taxonomy" id="2305508"/>
    <lineage>
        <taxon>Bacteria</taxon>
        <taxon>Pseudomonadati</taxon>
        <taxon>Bacteroidota</taxon>
        <taxon>Sphingobacteriia</taxon>
        <taxon>Sphingobacteriales</taxon>
        <taxon>Sphingobacteriaceae</taxon>
        <taxon>Mucilaginibacter</taxon>
    </lineage>
</organism>
<dbReference type="GO" id="GO:0006355">
    <property type="term" value="P:regulation of DNA-templated transcription"/>
    <property type="evidence" value="ECO:0007669"/>
    <property type="project" value="InterPro"/>
</dbReference>
<gene>
    <name evidence="8" type="ORF">HYN43_005720</name>
</gene>
<dbReference type="FunFam" id="3.40.50.300:FF:000006">
    <property type="entry name" value="DNA-binding transcriptional regulator NtrC"/>
    <property type="match status" value="1"/>
</dbReference>
<dbReference type="InterPro" id="IPR001789">
    <property type="entry name" value="Sig_transdc_resp-reg_receiver"/>
</dbReference>
<sequence length="454" mass="51166">MILKKATILIVDDDPDVLTAVKLLLKPEAREIITEKNPENLNWLLQRNEVDLVLLDMNFNSAINTGNEGLYWLRKVKEWKPNVCVIMITAYGDIDLAVRSLKEGANDFVVKPWHNEKLLNTISDLLEKKEGGSAKSTKTTVKSTAGDTAILGESDAMQDIFYKVNKIAPTDANILILGENGTGKDLMAKAIHERSLRADKPFVKVDVGALTDTLFESELFGHKKGAFTDAREDRMGRFEEAQGGTLFLDEIGNISLQQQAKLLTILQNRQVTRLGTNKPVDVDIRLICATNVPLSELANENKFRKDLIYRINTVEINMPPLRRRNEDIVILARHFAKQYAGKYLKPSMDFDAAAINKLKMYNFPGNVRELQYTIERAVIMADDNILRPDDLIFSILETNTENDAVDADNIPLSTLEKNAILRVIEKHNGNITRAAKELGLTRTALYRRLSKYDI</sequence>
<dbReference type="SUPFAM" id="SSF52540">
    <property type="entry name" value="P-loop containing nucleoside triphosphate hydrolases"/>
    <property type="match status" value="1"/>
</dbReference>
<keyword evidence="2" id="KW-0067">ATP-binding</keyword>
<dbReference type="InterPro" id="IPR002197">
    <property type="entry name" value="HTH_Fis"/>
</dbReference>
<dbReference type="PRINTS" id="PR01590">
    <property type="entry name" value="HTHFIS"/>
</dbReference>
<dbReference type="InterPro" id="IPR058031">
    <property type="entry name" value="AAA_lid_NorR"/>
</dbReference>
<dbReference type="PANTHER" id="PTHR32071">
    <property type="entry name" value="TRANSCRIPTIONAL REGULATORY PROTEIN"/>
    <property type="match status" value="1"/>
</dbReference>
<evidence type="ECO:0000259" key="7">
    <source>
        <dbReference type="PROSITE" id="PS50110"/>
    </source>
</evidence>
<dbReference type="AlphaFoldDB" id="A0A494VME7"/>
<dbReference type="GO" id="GO:0005524">
    <property type="term" value="F:ATP binding"/>
    <property type="evidence" value="ECO:0007669"/>
    <property type="project" value="UniProtKB-KW"/>
</dbReference>
<dbReference type="RefSeq" id="WP_119408540.1">
    <property type="nucleotide sequence ID" value="NZ_CP032869.1"/>
</dbReference>
<dbReference type="InterPro" id="IPR027417">
    <property type="entry name" value="P-loop_NTPase"/>
</dbReference>
<dbReference type="GO" id="GO:0000160">
    <property type="term" value="P:phosphorelay signal transduction system"/>
    <property type="evidence" value="ECO:0007669"/>
    <property type="project" value="InterPro"/>
</dbReference>
<reference evidence="8 9" key="1">
    <citation type="submission" date="2018-10" db="EMBL/GenBank/DDBJ databases">
        <title>Genome sequencing of Mucilaginibacter sp. HYN0043.</title>
        <authorList>
            <person name="Kim M."/>
            <person name="Yi H."/>
        </authorList>
    </citation>
    <scope>NUCLEOTIDE SEQUENCE [LARGE SCALE GENOMIC DNA]</scope>
    <source>
        <strain evidence="8 9">HYN0043</strain>
    </source>
</reference>
<evidence type="ECO:0000259" key="6">
    <source>
        <dbReference type="PROSITE" id="PS50045"/>
    </source>
</evidence>
<dbReference type="Gene3D" id="3.40.50.300">
    <property type="entry name" value="P-loop containing nucleotide triphosphate hydrolases"/>
    <property type="match status" value="1"/>
</dbReference>
<feature type="domain" description="Response regulatory" evidence="7">
    <location>
        <begin position="7"/>
        <end position="126"/>
    </location>
</feature>
<evidence type="ECO:0000256" key="5">
    <source>
        <dbReference type="PROSITE-ProRule" id="PRU00169"/>
    </source>
</evidence>
<evidence type="ECO:0000256" key="3">
    <source>
        <dbReference type="ARBA" id="ARBA00023015"/>
    </source>
</evidence>
<proteinExistence type="predicted"/>
<keyword evidence="4" id="KW-0804">Transcription</keyword>
<dbReference type="SUPFAM" id="SSF52172">
    <property type="entry name" value="CheY-like"/>
    <property type="match status" value="1"/>
</dbReference>
<dbReference type="PROSITE" id="PS50110">
    <property type="entry name" value="RESPONSE_REGULATORY"/>
    <property type="match status" value="1"/>
</dbReference>
<dbReference type="Pfam" id="PF25601">
    <property type="entry name" value="AAA_lid_14"/>
    <property type="match status" value="1"/>
</dbReference>
<dbReference type="InterPro" id="IPR011006">
    <property type="entry name" value="CheY-like_superfamily"/>
</dbReference>
<dbReference type="InterPro" id="IPR009057">
    <property type="entry name" value="Homeodomain-like_sf"/>
</dbReference>
<feature type="modified residue" description="4-aspartylphosphate" evidence="5">
    <location>
        <position position="56"/>
    </location>
</feature>
<evidence type="ECO:0000256" key="4">
    <source>
        <dbReference type="ARBA" id="ARBA00023163"/>
    </source>
</evidence>
<feature type="domain" description="Sigma-54 factor interaction" evidence="6">
    <location>
        <begin position="150"/>
        <end position="379"/>
    </location>
</feature>